<gene>
    <name evidence="2" type="ORF">PMAYCL1PPCAC_31144</name>
</gene>
<protein>
    <submittedName>
        <fullName evidence="2">Uncharacterized protein</fullName>
    </submittedName>
</protein>
<evidence type="ECO:0000313" key="3">
    <source>
        <dbReference type="Proteomes" id="UP001328107"/>
    </source>
</evidence>
<name>A0AAN5DD76_9BILA</name>
<organism evidence="2 3">
    <name type="scientific">Pristionchus mayeri</name>
    <dbReference type="NCBI Taxonomy" id="1317129"/>
    <lineage>
        <taxon>Eukaryota</taxon>
        <taxon>Metazoa</taxon>
        <taxon>Ecdysozoa</taxon>
        <taxon>Nematoda</taxon>
        <taxon>Chromadorea</taxon>
        <taxon>Rhabditida</taxon>
        <taxon>Rhabditina</taxon>
        <taxon>Diplogasteromorpha</taxon>
        <taxon>Diplogasteroidea</taxon>
        <taxon>Neodiplogasteridae</taxon>
        <taxon>Pristionchus</taxon>
    </lineage>
</organism>
<keyword evidence="3" id="KW-1185">Reference proteome</keyword>
<sequence length="109" mass="12867">HPLLSPLLRRLLTILSCLSARRIPLSSHYYNLHILIPEHLLSASLRLPIFPTVRRALSPLSTRLRRWSGDWISRWTTRRMNIHLSISYQCNENEYCDLHCPILLIICNR</sequence>
<proteinExistence type="predicted"/>
<accession>A0AAN5DD76</accession>
<evidence type="ECO:0000256" key="1">
    <source>
        <dbReference type="SAM" id="SignalP"/>
    </source>
</evidence>
<reference evidence="3" key="1">
    <citation type="submission" date="2022-10" db="EMBL/GenBank/DDBJ databases">
        <title>Genome assembly of Pristionchus species.</title>
        <authorList>
            <person name="Yoshida K."/>
            <person name="Sommer R.J."/>
        </authorList>
    </citation>
    <scope>NUCLEOTIDE SEQUENCE [LARGE SCALE GENOMIC DNA]</scope>
    <source>
        <strain evidence="3">RS5460</strain>
    </source>
</reference>
<feature type="signal peptide" evidence="1">
    <location>
        <begin position="1"/>
        <end position="20"/>
    </location>
</feature>
<keyword evidence="1" id="KW-0732">Signal</keyword>
<comment type="caution">
    <text evidence="2">The sequence shown here is derived from an EMBL/GenBank/DDBJ whole genome shotgun (WGS) entry which is preliminary data.</text>
</comment>
<feature type="chain" id="PRO_5043011487" evidence="1">
    <location>
        <begin position="21"/>
        <end position="109"/>
    </location>
</feature>
<feature type="non-terminal residue" evidence="2">
    <location>
        <position position="1"/>
    </location>
</feature>
<dbReference type="Proteomes" id="UP001328107">
    <property type="component" value="Unassembled WGS sequence"/>
</dbReference>
<dbReference type="EMBL" id="BTRK01000006">
    <property type="protein sequence ID" value="GMR60949.1"/>
    <property type="molecule type" value="Genomic_DNA"/>
</dbReference>
<evidence type="ECO:0000313" key="2">
    <source>
        <dbReference type="EMBL" id="GMR60949.1"/>
    </source>
</evidence>
<dbReference type="AlphaFoldDB" id="A0AAN5DD76"/>